<dbReference type="PANTHER" id="PTHR21148">
    <property type="entry name" value="THIOREDOXIN DOMAIN-CONTAINING PROTEIN 9"/>
    <property type="match status" value="1"/>
</dbReference>
<accession>A0AAD7UCC7</accession>
<protein>
    <recommendedName>
        <fullName evidence="1">Thioredoxin domain-containing protein</fullName>
    </recommendedName>
</protein>
<proteinExistence type="predicted"/>
<reference evidence="2" key="1">
    <citation type="submission" date="2023-01" db="EMBL/GenBank/DDBJ databases">
        <title>Metagenome sequencing of chrysophaentin producing Chrysophaeum taylorii.</title>
        <authorList>
            <person name="Davison J."/>
            <person name="Bewley C."/>
        </authorList>
    </citation>
    <scope>NUCLEOTIDE SEQUENCE</scope>
    <source>
        <strain evidence="2">NIES-1699</strain>
    </source>
</reference>
<dbReference type="AlphaFoldDB" id="A0AAD7UCC7"/>
<dbReference type="Proteomes" id="UP001230188">
    <property type="component" value="Unassembled WGS sequence"/>
</dbReference>
<evidence type="ECO:0000313" key="3">
    <source>
        <dbReference type="Proteomes" id="UP001230188"/>
    </source>
</evidence>
<evidence type="ECO:0000259" key="1">
    <source>
        <dbReference type="Pfam" id="PF00085"/>
    </source>
</evidence>
<gene>
    <name evidence="2" type="ORF">CTAYLR_003508</name>
</gene>
<feature type="domain" description="Thioredoxin" evidence="1">
    <location>
        <begin position="81"/>
        <end position="168"/>
    </location>
</feature>
<dbReference type="SUPFAM" id="SSF52833">
    <property type="entry name" value="Thioredoxin-like"/>
    <property type="match status" value="1"/>
</dbReference>
<sequence>MDLGFGGQNQELGDATAQALGRIVGMQESMLDDEIAKLDNLEEADLAKIRSKRLAELKKQQSTEKEWASNGHGKLTYLSDTKEFFEACKRSQRVVCHFQRPTSHHCRTLDGHLARLAATQTETRFCAMDAEKTPYLCDKILADPEGNVVIPTILLCKDGKVVYHVRGLAEVGGEGMTGLATLLIHHGMIFPKDDAKPAFASLDEARGYAIRAGIYDDDVDSDVDATHDIQDA</sequence>
<comment type="caution">
    <text evidence="2">The sequence shown here is derived from an EMBL/GenBank/DDBJ whole genome shotgun (WGS) entry which is preliminary data.</text>
</comment>
<dbReference type="Gene3D" id="3.40.30.10">
    <property type="entry name" value="Glutaredoxin"/>
    <property type="match status" value="1"/>
</dbReference>
<dbReference type="InterPro" id="IPR013766">
    <property type="entry name" value="Thioredoxin_domain"/>
</dbReference>
<keyword evidence="3" id="KW-1185">Reference proteome</keyword>
<name>A0AAD7UCC7_9STRA</name>
<organism evidence="2 3">
    <name type="scientific">Chrysophaeum taylorii</name>
    <dbReference type="NCBI Taxonomy" id="2483200"/>
    <lineage>
        <taxon>Eukaryota</taxon>
        <taxon>Sar</taxon>
        <taxon>Stramenopiles</taxon>
        <taxon>Ochrophyta</taxon>
        <taxon>Pelagophyceae</taxon>
        <taxon>Pelagomonadales</taxon>
        <taxon>Pelagomonadaceae</taxon>
        <taxon>Chrysophaeum</taxon>
    </lineage>
</organism>
<evidence type="ECO:0000313" key="2">
    <source>
        <dbReference type="EMBL" id="KAJ8602180.1"/>
    </source>
</evidence>
<dbReference type="EMBL" id="JAQMWT010000389">
    <property type="protein sequence ID" value="KAJ8602180.1"/>
    <property type="molecule type" value="Genomic_DNA"/>
</dbReference>
<dbReference type="InterPro" id="IPR036249">
    <property type="entry name" value="Thioredoxin-like_sf"/>
</dbReference>
<dbReference type="Pfam" id="PF00085">
    <property type="entry name" value="Thioredoxin"/>
    <property type="match status" value="1"/>
</dbReference>